<name>A0ABN3UJ28_9ACTN</name>
<dbReference type="EMBL" id="BAAATZ010000026">
    <property type="protein sequence ID" value="GAA2733846.1"/>
    <property type="molecule type" value="Genomic_DNA"/>
</dbReference>
<gene>
    <name evidence="2" type="ORF">GCM10010439_54880</name>
</gene>
<comment type="caution">
    <text evidence="2">The sequence shown here is derived from an EMBL/GenBank/DDBJ whole genome shotgun (WGS) entry which is preliminary data.</text>
</comment>
<keyword evidence="1" id="KW-0472">Membrane</keyword>
<sequence length="122" mass="13451">MSALKENVRKVLVMAGFAEYEEPTAGFQLTGQAEEVDVYLLVGEEEFEATYSDTARDPGHPAYSMRLFRLRCENALIAAYAAVLHAAGFTVTLLPDEADDHDGKLRVTDGPLVGIRPKRYDS</sequence>
<keyword evidence="3" id="KW-1185">Reference proteome</keyword>
<feature type="transmembrane region" description="Helical" evidence="1">
    <location>
        <begin position="75"/>
        <end position="94"/>
    </location>
</feature>
<dbReference type="RefSeq" id="WP_344454336.1">
    <property type="nucleotide sequence ID" value="NZ_BAAATZ010000026.1"/>
</dbReference>
<keyword evidence="1" id="KW-0812">Transmembrane</keyword>
<evidence type="ECO:0000313" key="2">
    <source>
        <dbReference type="EMBL" id="GAA2733846.1"/>
    </source>
</evidence>
<proteinExistence type="predicted"/>
<accession>A0ABN3UJ28</accession>
<organism evidence="2 3">
    <name type="scientific">Actinocorallia aurantiaca</name>
    <dbReference type="NCBI Taxonomy" id="46204"/>
    <lineage>
        <taxon>Bacteria</taxon>
        <taxon>Bacillati</taxon>
        <taxon>Actinomycetota</taxon>
        <taxon>Actinomycetes</taxon>
        <taxon>Streptosporangiales</taxon>
        <taxon>Thermomonosporaceae</taxon>
        <taxon>Actinocorallia</taxon>
    </lineage>
</organism>
<evidence type="ECO:0008006" key="4">
    <source>
        <dbReference type="Google" id="ProtNLM"/>
    </source>
</evidence>
<evidence type="ECO:0000313" key="3">
    <source>
        <dbReference type="Proteomes" id="UP001501842"/>
    </source>
</evidence>
<protein>
    <recommendedName>
        <fullName evidence="4">Tail terminator</fullName>
    </recommendedName>
</protein>
<keyword evidence="1" id="KW-1133">Transmembrane helix</keyword>
<evidence type="ECO:0000256" key="1">
    <source>
        <dbReference type="SAM" id="Phobius"/>
    </source>
</evidence>
<reference evidence="2 3" key="1">
    <citation type="journal article" date="2019" name="Int. J. Syst. Evol. Microbiol.">
        <title>The Global Catalogue of Microorganisms (GCM) 10K type strain sequencing project: providing services to taxonomists for standard genome sequencing and annotation.</title>
        <authorList>
            <consortium name="The Broad Institute Genomics Platform"/>
            <consortium name="The Broad Institute Genome Sequencing Center for Infectious Disease"/>
            <person name="Wu L."/>
            <person name="Ma J."/>
        </authorList>
    </citation>
    <scope>NUCLEOTIDE SEQUENCE [LARGE SCALE GENOMIC DNA]</scope>
    <source>
        <strain evidence="2 3">JCM 8201</strain>
    </source>
</reference>
<dbReference type="Proteomes" id="UP001501842">
    <property type="component" value="Unassembled WGS sequence"/>
</dbReference>